<dbReference type="FunFam" id="3.30.980.10:FF:000004">
    <property type="entry name" value="Alanine--tRNA ligase, cytoplasmic"/>
    <property type="match status" value="1"/>
</dbReference>
<accession>A0A1F6Y3W6</accession>
<gene>
    <name evidence="11" type="ORF">A3G98_00610</name>
</gene>
<dbReference type="Pfam" id="PF01411">
    <property type="entry name" value="tRNA-synt_2c"/>
    <property type="match status" value="1"/>
</dbReference>
<dbReference type="SUPFAM" id="SSF55186">
    <property type="entry name" value="ThrRS/AlaRS common domain"/>
    <property type="match status" value="1"/>
</dbReference>
<keyword evidence="5" id="KW-0547">Nucleotide-binding</keyword>
<dbReference type="Gene3D" id="3.30.54.20">
    <property type="match status" value="1"/>
</dbReference>
<dbReference type="CDD" id="cd00673">
    <property type="entry name" value="AlaRS_core"/>
    <property type="match status" value="1"/>
</dbReference>
<dbReference type="SUPFAM" id="SSF55681">
    <property type="entry name" value="Class II aaRS and biotin synthetases"/>
    <property type="match status" value="1"/>
</dbReference>
<dbReference type="AlphaFoldDB" id="A0A1F6Y3W6"/>
<name>A0A1F6Y3W6_9BACT</name>
<dbReference type="InterPro" id="IPR018162">
    <property type="entry name" value="Ala-tRNA-ligase_IIc_anticod-bd"/>
</dbReference>
<dbReference type="GO" id="GO:0002161">
    <property type="term" value="F:aminoacyl-tRNA deacylase activity"/>
    <property type="evidence" value="ECO:0007669"/>
    <property type="project" value="TreeGrafter"/>
</dbReference>
<dbReference type="PANTHER" id="PTHR11777:SF9">
    <property type="entry name" value="ALANINE--TRNA LIGASE, CYTOPLASMIC"/>
    <property type="match status" value="1"/>
</dbReference>
<dbReference type="PROSITE" id="PS50860">
    <property type="entry name" value="AA_TRNA_LIGASE_II_ALA"/>
    <property type="match status" value="1"/>
</dbReference>
<evidence type="ECO:0000256" key="6">
    <source>
        <dbReference type="ARBA" id="ARBA00022840"/>
    </source>
</evidence>
<dbReference type="EMBL" id="MFVR01000029">
    <property type="protein sequence ID" value="OGJ00989.1"/>
    <property type="molecule type" value="Genomic_DNA"/>
</dbReference>
<dbReference type="GO" id="GO:0005829">
    <property type="term" value="C:cytosol"/>
    <property type="evidence" value="ECO:0007669"/>
    <property type="project" value="TreeGrafter"/>
</dbReference>
<sequence length="653" mass="74354">MQSNEIRLRFLKFFEKRGHKIIPSASLVPLNDPTTLFTGSGMQPMVPYLLGQPHPLGNRITDSQKCFRAVDIDEVGDNRHTTFFEMLGNWSLGDYFKTEQIEWMFEFLVEEIGIDPKKLYITAFIGDEKNNIPKDTEAGEIWKKLFTKKRISAKEVEIGSEENGYKVGMQGGRIFFYDVKKNWWSRAGVPDNMPAGEPGGPDSEMFYEFTEVEHDTKFGEYCHPNCDCGRFLEIGNNVFMEYKKNEDGTFSKLPQKNIDFGGGLERLTMAVNNCPDIFEVNNKPILDYLEKTSGKNYVNNNEYTKSFRVITDHIKASIFLIVDGVHPSNTGRGYILRRLIRRVLTKGFMMELPDHFWIELVEIFLKIYKEIYPEIEEKHSHIISIVKEEEKLFEKPLNGIEIYSLDLEAAKLGAIKKSGIISILKDKNTASGLYIYKLFETFGNPIDLSIDVAKKLGFQVDEDEIKKAIEEHQELSRTASVGMFKGGLANHNEKTIKLHTAHHLLLAGLQAVVGKDVKQRGSNITEERLRIDFLCDHKLTDEEKKKVEDWVNDKIQKGLSVTRRELPLHLAEKIGAEMEFGAKYPDMVSVYFIGPVGSQYDAISKELCGGPHVSNTSELASIRDPEGNPKGNFKIQKEEAVAKGIRRIKAILL</sequence>
<dbReference type="InterPro" id="IPR018164">
    <property type="entry name" value="Ala-tRNA-synth_IIc_N"/>
</dbReference>
<dbReference type="SUPFAM" id="SSF101353">
    <property type="entry name" value="Putative anticodon-binding domain of alanyl-tRNA synthetase (AlaRS)"/>
    <property type="match status" value="1"/>
</dbReference>
<comment type="similarity">
    <text evidence="1">Belongs to the class-II aminoacyl-tRNA synthetase family.</text>
</comment>
<comment type="caution">
    <text evidence="11">The sequence shown here is derived from an EMBL/GenBank/DDBJ whole genome shotgun (WGS) entry which is preliminary data.</text>
</comment>
<keyword evidence="7" id="KW-0694">RNA-binding</keyword>
<evidence type="ECO:0000256" key="4">
    <source>
        <dbReference type="ARBA" id="ARBA00022598"/>
    </source>
</evidence>
<evidence type="ECO:0000313" key="11">
    <source>
        <dbReference type="EMBL" id="OGJ00989.1"/>
    </source>
</evidence>
<dbReference type="Gene3D" id="3.30.980.10">
    <property type="entry name" value="Threonyl-trna Synthetase, Chain A, domain 2"/>
    <property type="match status" value="1"/>
</dbReference>
<evidence type="ECO:0000256" key="1">
    <source>
        <dbReference type="ARBA" id="ARBA00008226"/>
    </source>
</evidence>
<dbReference type="InterPro" id="IPR045864">
    <property type="entry name" value="aa-tRNA-synth_II/BPL/LPL"/>
</dbReference>
<dbReference type="InterPro" id="IPR018165">
    <property type="entry name" value="Ala-tRNA-synth_IIc_core"/>
</dbReference>
<dbReference type="InterPro" id="IPR002318">
    <property type="entry name" value="Ala-tRNA-lgiase_IIc"/>
</dbReference>
<evidence type="ECO:0000256" key="5">
    <source>
        <dbReference type="ARBA" id="ARBA00022741"/>
    </source>
</evidence>
<evidence type="ECO:0000256" key="7">
    <source>
        <dbReference type="ARBA" id="ARBA00022884"/>
    </source>
</evidence>
<dbReference type="InterPro" id="IPR012947">
    <property type="entry name" value="tRNA_SAD"/>
</dbReference>
<dbReference type="GO" id="GO:0004813">
    <property type="term" value="F:alanine-tRNA ligase activity"/>
    <property type="evidence" value="ECO:0007669"/>
    <property type="project" value="UniProtKB-EC"/>
</dbReference>
<dbReference type="Gene3D" id="3.30.930.10">
    <property type="entry name" value="Bira Bifunctional Protein, Domain 2"/>
    <property type="match status" value="1"/>
</dbReference>
<dbReference type="Pfam" id="PF07973">
    <property type="entry name" value="tRNA_SAD"/>
    <property type="match status" value="1"/>
</dbReference>
<evidence type="ECO:0000259" key="10">
    <source>
        <dbReference type="PROSITE" id="PS50860"/>
    </source>
</evidence>
<dbReference type="Proteomes" id="UP000178661">
    <property type="component" value="Unassembled WGS sequence"/>
</dbReference>
<protein>
    <recommendedName>
        <fullName evidence="2">alanine--tRNA ligase</fullName>
        <ecNumber evidence="2">6.1.1.7</ecNumber>
    </recommendedName>
</protein>
<keyword evidence="4" id="KW-0436">Ligase</keyword>
<feature type="domain" description="Alanyl-transfer RNA synthetases family profile" evidence="10">
    <location>
        <begin position="1"/>
        <end position="653"/>
    </location>
</feature>
<keyword evidence="9" id="KW-0030">Aminoacyl-tRNA synthetase</keyword>
<dbReference type="InterPro" id="IPR050058">
    <property type="entry name" value="Ala-tRNA_ligase"/>
</dbReference>
<dbReference type="SMART" id="SM00863">
    <property type="entry name" value="tRNA_SAD"/>
    <property type="match status" value="1"/>
</dbReference>
<dbReference type="GO" id="GO:0000049">
    <property type="term" value="F:tRNA binding"/>
    <property type="evidence" value="ECO:0007669"/>
    <property type="project" value="UniProtKB-KW"/>
</dbReference>
<reference evidence="11 12" key="1">
    <citation type="journal article" date="2016" name="Nat. Commun.">
        <title>Thousands of microbial genomes shed light on interconnected biogeochemical processes in an aquifer system.</title>
        <authorList>
            <person name="Anantharaman K."/>
            <person name="Brown C.T."/>
            <person name="Hug L.A."/>
            <person name="Sharon I."/>
            <person name="Castelle C.J."/>
            <person name="Probst A.J."/>
            <person name="Thomas B.C."/>
            <person name="Singh A."/>
            <person name="Wilkins M.J."/>
            <person name="Karaoz U."/>
            <person name="Brodie E.L."/>
            <person name="Williams K.H."/>
            <person name="Hubbard S.S."/>
            <person name="Banfield J.F."/>
        </authorList>
    </citation>
    <scope>NUCLEOTIDE SEQUENCE [LARGE SCALE GENOMIC DNA]</scope>
</reference>
<keyword evidence="6" id="KW-0067">ATP-binding</keyword>
<dbReference type="PRINTS" id="PR00980">
    <property type="entry name" value="TRNASYNTHALA"/>
</dbReference>
<dbReference type="GO" id="GO:0005524">
    <property type="term" value="F:ATP binding"/>
    <property type="evidence" value="ECO:0007669"/>
    <property type="project" value="UniProtKB-KW"/>
</dbReference>
<evidence type="ECO:0000256" key="8">
    <source>
        <dbReference type="ARBA" id="ARBA00022917"/>
    </source>
</evidence>
<keyword evidence="8" id="KW-0648">Protein biosynthesis</keyword>
<evidence type="ECO:0000256" key="9">
    <source>
        <dbReference type="ARBA" id="ARBA00023146"/>
    </source>
</evidence>
<proteinExistence type="inferred from homology"/>
<dbReference type="NCBIfam" id="NF002436">
    <property type="entry name" value="PRK01584.1"/>
    <property type="match status" value="1"/>
</dbReference>
<keyword evidence="3" id="KW-0820">tRNA-binding</keyword>
<evidence type="ECO:0000256" key="2">
    <source>
        <dbReference type="ARBA" id="ARBA00013168"/>
    </source>
</evidence>
<organism evidence="11 12">
    <name type="scientific">Candidatus Nomurabacteria bacterium RIFCSPLOWO2_12_FULL_37_8</name>
    <dbReference type="NCBI Taxonomy" id="1801793"/>
    <lineage>
        <taxon>Bacteria</taxon>
        <taxon>Candidatus Nomuraibacteriota</taxon>
    </lineage>
</organism>
<evidence type="ECO:0000313" key="12">
    <source>
        <dbReference type="Proteomes" id="UP000178661"/>
    </source>
</evidence>
<dbReference type="PANTHER" id="PTHR11777">
    <property type="entry name" value="ALANYL-TRNA SYNTHETASE"/>
    <property type="match status" value="1"/>
</dbReference>
<dbReference type="GO" id="GO:0006419">
    <property type="term" value="P:alanyl-tRNA aminoacylation"/>
    <property type="evidence" value="ECO:0007669"/>
    <property type="project" value="InterPro"/>
</dbReference>
<evidence type="ECO:0000256" key="3">
    <source>
        <dbReference type="ARBA" id="ARBA00022555"/>
    </source>
</evidence>
<dbReference type="InterPro" id="IPR018163">
    <property type="entry name" value="Thr/Ala-tRNA-synth_IIc_edit"/>
</dbReference>
<dbReference type="EC" id="6.1.1.7" evidence="2"/>